<evidence type="ECO:0000313" key="3">
    <source>
        <dbReference type="EMBL" id="RBP02700.1"/>
    </source>
</evidence>
<keyword evidence="2" id="KW-0732">Signal</keyword>
<evidence type="ECO:0000313" key="4">
    <source>
        <dbReference type="Proteomes" id="UP000253529"/>
    </source>
</evidence>
<dbReference type="RefSeq" id="WP_113893324.1">
    <property type="nucleotide sequence ID" value="NZ_QNRK01000050.1"/>
</dbReference>
<dbReference type="AlphaFoldDB" id="A0A366ELT9"/>
<gene>
    <name evidence="3" type="ORF">DFR50_15033</name>
</gene>
<name>A0A366ELT9_9HYPH</name>
<feature type="chain" id="PRO_5016768039" evidence="2">
    <location>
        <begin position="18"/>
        <end position="256"/>
    </location>
</feature>
<protein>
    <submittedName>
        <fullName evidence="3">Uncharacterized protein</fullName>
    </submittedName>
</protein>
<feature type="region of interest" description="Disordered" evidence="1">
    <location>
        <begin position="49"/>
        <end position="82"/>
    </location>
</feature>
<evidence type="ECO:0000256" key="2">
    <source>
        <dbReference type="SAM" id="SignalP"/>
    </source>
</evidence>
<accession>A0A366ELT9</accession>
<sequence length="256" mass="27098">MRAAVIAVALATRPAPAADLTDNQRQAECGVVEGKVSCPAPGLGRCWSQGHDPNLDQSPASLDVGDNPGSPDHGHAERCSGYTAPAPLGASLGADALASGKPALPPLPTSNRVGRRLIETVETTDVAVAHAKGVLIRAYNQNWTFDEAKPAAKTREPDTVTWVFCSRSHPAVIEPIRSGDDAGKFTLAFLAPEAQSFYNHANELEIAEFFLVCHGRKFDALSAEGPAFAKAVGYTSAHGDAERIIDKPEDVLTFVY</sequence>
<keyword evidence="4" id="KW-1185">Reference proteome</keyword>
<proteinExistence type="predicted"/>
<organism evidence="3 4">
    <name type="scientific">Roseiarcus fermentans</name>
    <dbReference type="NCBI Taxonomy" id="1473586"/>
    <lineage>
        <taxon>Bacteria</taxon>
        <taxon>Pseudomonadati</taxon>
        <taxon>Pseudomonadota</taxon>
        <taxon>Alphaproteobacteria</taxon>
        <taxon>Hyphomicrobiales</taxon>
        <taxon>Roseiarcaceae</taxon>
        <taxon>Roseiarcus</taxon>
    </lineage>
</organism>
<reference evidence="3 4" key="1">
    <citation type="submission" date="2018-06" db="EMBL/GenBank/DDBJ databases">
        <title>Genomic Encyclopedia of Type Strains, Phase IV (KMG-IV): sequencing the most valuable type-strain genomes for metagenomic binning, comparative biology and taxonomic classification.</title>
        <authorList>
            <person name="Goeker M."/>
        </authorList>
    </citation>
    <scope>NUCLEOTIDE SEQUENCE [LARGE SCALE GENOMIC DNA]</scope>
    <source>
        <strain evidence="3 4">DSM 24875</strain>
    </source>
</reference>
<comment type="caution">
    <text evidence="3">The sequence shown here is derived from an EMBL/GenBank/DDBJ whole genome shotgun (WGS) entry which is preliminary data.</text>
</comment>
<dbReference type="Proteomes" id="UP000253529">
    <property type="component" value="Unassembled WGS sequence"/>
</dbReference>
<evidence type="ECO:0000256" key="1">
    <source>
        <dbReference type="SAM" id="MobiDB-lite"/>
    </source>
</evidence>
<dbReference type="EMBL" id="QNRK01000050">
    <property type="protein sequence ID" value="RBP02700.1"/>
    <property type="molecule type" value="Genomic_DNA"/>
</dbReference>
<feature type="signal peptide" evidence="2">
    <location>
        <begin position="1"/>
        <end position="17"/>
    </location>
</feature>